<organism evidence="1 2">
    <name type="scientific">Methylobacillus methanolivorans</name>
    <dbReference type="NCBI Taxonomy" id="1848927"/>
    <lineage>
        <taxon>Bacteria</taxon>
        <taxon>Pseudomonadati</taxon>
        <taxon>Pseudomonadota</taxon>
        <taxon>Betaproteobacteria</taxon>
        <taxon>Nitrosomonadales</taxon>
        <taxon>Methylophilaceae</taxon>
        <taxon>Methylobacillus</taxon>
    </lineage>
</organism>
<dbReference type="EMBL" id="JBIWXY010000002">
    <property type="protein sequence ID" value="MFJ5446743.1"/>
    <property type="molecule type" value="Genomic_DNA"/>
</dbReference>
<accession>A0ABW8GN04</accession>
<proteinExistence type="predicted"/>
<gene>
    <name evidence="1" type="ORF">ACIKP9_10935</name>
</gene>
<sequence length="108" mass="12148">MPILNIRAVNKRDQLITLDSGNVLSMTVEQIFRVNFYMDEQIVGYLIFESLSSLNNLEISPIYKVREESFAHPALTADAGALREAGLALYQSYTNGKILMNKTNPVTH</sequence>
<protein>
    <submittedName>
        <fullName evidence="1">Uncharacterized protein</fullName>
    </submittedName>
</protein>
<keyword evidence="2" id="KW-1185">Reference proteome</keyword>
<comment type="caution">
    <text evidence="1">The sequence shown here is derived from an EMBL/GenBank/DDBJ whole genome shotgun (WGS) entry which is preliminary data.</text>
</comment>
<dbReference type="Proteomes" id="UP001617669">
    <property type="component" value="Unassembled WGS sequence"/>
</dbReference>
<evidence type="ECO:0000313" key="1">
    <source>
        <dbReference type="EMBL" id="MFJ5446743.1"/>
    </source>
</evidence>
<evidence type="ECO:0000313" key="2">
    <source>
        <dbReference type="Proteomes" id="UP001617669"/>
    </source>
</evidence>
<reference evidence="1 2" key="1">
    <citation type="submission" date="2024-11" db="EMBL/GenBank/DDBJ databases">
        <authorList>
            <person name="Kaparullina E.N."/>
            <person name="Delegan Y.A."/>
            <person name="Doronina N.V."/>
        </authorList>
    </citation>
    <scope>NUCLEOTIDE SEQUENCE [LARGE SCALE GENOMIC DNA]</scope>
    <source>
        <strain evidence="1 2">7sh_L</strain>
    </source>
</reference>
<dbReference type="RefSeq" id="WP_400882632.1">
    <property type="nucleotide sequence ID" value="NZ_JBIWXY010000002.1"/>
</dbReference>
<name>A0ABW8GN04_9PROT</name>